<dbReference type="Proteomes" id="UP000054928">
    <property type="component" value="Unassembled WGS sequence"/>
</dbReference>
<proteinExistence type="predicted"/>
<dbReference type="RefSeq" id="XP_024572167.1">
    <property type="nucleotide sequence ID" value="XM_024728181.1"/>
</dbReference>
<keyword evidence="2" id="KW-1185">Reference proteome</keyword>
<accession>A0A0P1A6K2</accession>
<dbReference type="EMBL" id="CCYD01000109">
    <property type="protein sequence ID" value="CEG35798.1"/>
    <property type="molecule type" value="Genomic_DNA"/>
</dbReference>
<evidence type="ECO:0000313" key="2">
    <source>
        <dbReference type="Proteomes" id="UP000054928"/>
    </source>
</evidence>
<reference evidence="2" key="1">
    <citation type="submission" date="2014-09" db="EMBL/GenBank/DDBJ databases">
        <authorList>
            <person name="Sharma Rahul"/>
            <person name="Thines Marco"/>
        </authorList>
    </citation>
    <scope>NUCLEOTIDE SEQUENCE [LARGE SCALE GENOMIC DNA]</scope>
</reference>
<protein>
    <submittedName>
        <fullName evidence="1">Uncharacterized protein</fullName>
    </submittedName>
</protein>
<dbReference type="AlphaFoldDB" id="A0A0P1A6K2"/>
<organism evidence="1 2">
    <name type="scientific">Plasmopara halstedii</name>
    <name type="common">Downy mildew of sunflower</name>
    <dbReference type="NCBI Taxonomy" id="4781"/>
    <lineage>
        <taxon>Eukaryota</taxon>
        <taxon>Sar</taxon>
        <taxon>Stramenopiles</taxon>
        <taxon>Oomycota</taxon>
        <taxon>Peronosporomycetes</taxon>
        <taxon>Peronosporales</taxon>
        <taxon>Peronosporaceae</taxon>
        <taxon>Plasmopara</taxon>
    </lineage>
</organism>
<dbReference type="GeneID" id="36395184"/>
<name>A0A0P1A6K2_PLAHL</name>
<sequence>MTMSIDFLQEGDRKKTCLDLSELSFLLLEVRIELKLVARRFLPIERARLIWAYFLTPKLLTQVNEWGGVGRFVRTRLNLPKWINCFEVSSWVQPQYPTD</sequence>
<evidence type="ECO:0000313" key="1">
    <source>
        <dbReference type="EMBL" id="CEG35798.1"/>
    </source>
</evidence>